<dbReference type="GO" id="GO:0051920">
    <property type="term" value="F:peroxiredoxin activity"/>
    <property type="evidence" value="ECO:0007669"/>
    <property type="project" value="InterPro"/>
</dbReference>
<dbReference type="KEGG" id="mmil:sm9_0620"/>
<gene>
    <name evidence="3" type="ORF">sm9_0620</name>
</gene>
<evidence type="ECO:0000259" key="2">
    <source>
        <dbReference type="Pfam" id="PF02627"/>
    </source>
</evidence>
<protein>
    <submittedName>
        <fullName evidence="3">Carboxymuconolactone decarboxylase family protein</fullName>
    </submittedName>
</protein>
<dbReference type="EMBL" id="CP011266">
    <property type="protein sequence ID" value="ALT68419.1"/>
    <property type="molecule type" value="Genomic_DNA"/>
</dbReference>
<dbReference type="SUPFAM" id="SSF69118">
    <property type="entry name" value="AhpD-like"/>
    <property type="match status" value="1"/>
</dbReference>
<keyword evidence="4" id="KW-1185">Reference proteome</keyword>
<dbReference type="Proteomes" id="UP000067738">
    <property type="component" value="Chromosome"/>
</dbReference>
<dbReference type="PANTHER" id="PTHR33570:SF2">
    <property type="entry name" value="CARBOXYMUCONOLACTONE DECARBOXYLASE-LIKE DOMAIN-CONTAINING PROTEIN"/>
    <property type="match status" value="1"/>
</dbReference>
<dbReference type="Pfam" id="PF02627">
    <property type="entry name" value="CMD"/>
    <property type="match status" value="2"/>
</dbReference>
<sequence length="279" mass="32087">MWVINEVLYFIIKLEKENITFLFHHFWLLFSKNIIFMLNIFIIKFLLGGIILKLKKNDPDFFEIFNNFNNNEILEYVSISKRTRFIVTLATLITNTSKEKYSIAVRDALEVLGPIEIKEVLYQSVAYVGLGKIFELFEITNNVLTENGIDLPLKSISTVNSENRHEKGLEIQKRYFGSEMIESMIENAPEGQERFNDFLAGFCFGDFYTRDALSDQDRELITFSILATLGGCENQLRGHVLGNLNVGNDKDILIDALTILLPYIGFPRTLNALAIINEY</sequence>
<keyword evidence="1" id="KW-0472">Membrane</keyword>
<proteinExistence type="predicted"/>
<feature type="transmembrane region" description="Helical" evidence="1">
    <location>
        <begin position="26"/>
        <end position="47"/>
    </location>
</feature>
<dbReference type="InterPro" id="IPR029032">
    <property type="entry name" value="AhpD-like"/>
</dbReference>
<organism evidence="3 4">
    <name type="scientific">Methanobrevibacter millerae</name>
    <dbReference type="NCBI Taxonomy" id="230361"/>
    <lineage>
        <taxon>Archaea</taxon>
        <taxon>Methanobacteriati</taxon>
        <taxon>Methanobacteriota</taxon>
        <taxon>Methanomada group</taxon>
        <taxon>Methanobacteria</taxon>
        <taxon>Methanobacteriales</taxon>
        <taxon>Methanobacteriaceae</taxon>
        <taxon>Methanobrevibacter</taxon>
    </lineage>
</organism>
<dbReference type="PANTHER" id="PTHR33570">
    <property type="entry name" value="4-CARBOXYMUCONOLACTONE DECARBOXYLASE FAMILY PROTEIN"/>
    <property type="match status" value="1"/>
</dbReference>
<dbReference type="Gene3D" id="1.20.1290.10">
    <property type="entry name" value="AhpD-like"/>
    <property type="match status" value="1"/>
</dbReference>
<dbReference type="InterPro" id="IPR003779">
    <property type="entry name" value="CMD-like"/>
</dbReference>
<dbReference type="PATRIC" id="fig|230361.4.peg.642"/>
<keyword evidence="1" id="KW-1133">Transmembrane helix</keyword>
<accession>A0A0U2TR70</accession>
<keyword evidence="1" id="KW-0812">Transmembrane</keyword>
<reference evidence="3 4" key="1">
    <citation type="submission" date="2015-04" db="EMBL/GenBank/DDBJ databases">
        <title>The complete genome sequence of the rumen methanogen Methanobrevibacter millerae SM9.</title>
        <authorList>
            <person name="Leahy S.C."/>
            <person name="Kelly W.J."/>
            <person name="Pacheco D.M."/>
            <person name="Li D."/>
            <person name="Altermann E."/>
            <person name="Attwood G.T."/>
        </authorList>
    </citation>
    <scope>NUCLEOTIDE SEQUENCE [LARGE SCALE GENOMIC DNA]</scope>
    <source>
        <strain evidence="3 4">SM9</strain>
    </source>
</reference>
<name>A0A0U2TR70_9EURY</name>
<feature type="domain" description="Carboxymuconolactone decarboxylase-like" evidence="2">
    <location>
        <begin position="59"/>
        <end position="140"/>
    </location>
</feature>
<evidence type="ECO:0000313" key="4">
    <source>
        <dbReference type="Proteomes" id="UP000067738"/>
    </source>
</evidence>
<dbReference type="InterPro" id="IPR052512">
    <property type="entry name" value="4CMD/NDH-1_regulator"/>
</dbReference>
<feature type="domain" description="Carboxymuconolactone decarboxylase-like" evidence="2">
    <location>
        <begin position="195"/>
        <end position="277"/>
    </location>
</feature>
<evidence type="ECO:0000313" key="3">
    <source>
        <dbReference type="EMBL" id="ALT68419.1"/>
    </source>
</evidence>
<evidence type="ECO:0000256" key="1">
    <source>
        <dbReference type="SAM" id="Phobius"/>
    </source>
</evidence>
<dbReference type="AlphaFoldDB" id="A0A0U2TR70"/>